<dbReference type="EMBL" id="FP103043">
    <property type="protein sequence ID" value="CAX17102.1"/>
    <property type="molecule type" value="Genomic_DNA"/>
</dbReference>
<dbReference type="HOGENOM" id="CLU_1893750_0_0_5"/>
<gene>
    <name evidence="1" type="ORF">METD_P1METDI0114</name>
</gene>
<geneLocation type="plasmid" evidence="1 2">
    <name>p1METDI</name>
</geneLocation>
<accession>C7CN72</accession>
<evidence type="ECO:0000313" key="1">
    <source>
        <dbReference type="EMBL" id="CAX17102.1"/>
    </source>
</evidence>
<proteinExistence type="predicted"/>
<dbReference type="AlphaFoldDB" id="C7CN72"/>
<reference evidence="2" key="1">
    <citation type="journal article" date="2009" name="PLoS ONE">
        <title>Methylobacterium genome sequences: a reference blueprint to investigate microbial metabolism of C1 compounds from natural and industrial sources.</title>
        <authorList>
            <person name="Vuilleumier S."/>
            <person name="Chistoserdova L."/>
            <person name="Lee M.-C."/>
            <person name="Bringel F."/>
            <person name="Lajus A."/>
            <person name="Zhou Y."/>
            <person name="Gourion B."/>
            <person name="Barbe V."/>
            <person name="Chang J."/>
            <person name="Cruveiller S."/>
            <person name="Dossat C."/>
            <person name="Gillett W."/>
            <person name="Gruffaz C."/>
            <person name="Haugen E."/>
            <person name="Hourcade E."/>
            <person name="Levy R."/>
            <person name="Mangenot S."/>
            <person name="Muller E."/>
            <person name="Nadalig T."/>
            <person name="Pagni M."/>
            <person name="Penny C."/>
            <person name="Peyraud R."/>
            <person name="Robinson D.G."/>
            <person name="Roche D."/>
            <person name="Rouy Z."/>
            <person name="Saenampechek C."/>
            <person name="Salvignol G."/>
            <person name="Vallenet D."/>
            <person name="Wu Z."/>
            <person name="Marx C.J."/>
            <person name="Vorholt J.A."/>
            <person name="Olson M.V."/>
            <person name="Kaul R."/>
            <person name="Weissenbach J."/>
            <person name="Medigue C."/>
            <person name="Lidstrom M.E."/>
        </authorList>
    </citation>
    <scope>NUCLEOTIDE SEQUENCE [LARGE SCALE GENOMIC DNA]</scope>
    <source>
        <strain evidence="2">DSM 6343 / CIP 106787 / DM4</strain>
        <plasmid evidence="2">p1METDI</plasmid>
    </source>
</reference>
<protein>
    <submittedName>
        <fullName evidence="1">Uncharacterized protein</fullName>
    </submittedName>
</protein>
<organism evidence="1 2">
    <name type="scientific">Methylorubrum extorquens (strain DSM 6343 / CIP 106787 / DM4)</name>
    <name type="common">Methylobacterium extorquens</name>
    <dbReference type="NCBI Taxonomy" id="661410"/>
    <lineage>
        <taxon>Bacteria</taxon>
        <taxon>Pseudomonadati</taxon>
        <taxon>Pseudomonadota</taxon>
        <taxon>Alphaproteobacteria</taxon>
        <taxon>Hyphomicrobiales</taxon>
        <taxon>Methylobacteriaceae</taxon>
        <taxon>Methylorubrum</taxon>
    </lineage>
</organism>
<name>C7CN72_METED</name>
<evidence type="ECO:0000313" key="2">
    <source>
        <dbReference type="Proteomes" id="UP000008070"/>
    </source>
</evidence>
<sequence length="134" mass="14876">MLAHATRVSLAVAEPADVRIMVDLGFAQIVASGVDDVGDLIEGFQRRDEDRIACERYGFVLSEEGDEDERRLVIYRDKHTEVRIPRTDYDRISESVSDLLADPRVQAAFERAYMRHAAALRGTAWSPGPEGAGA</sequence>
<dbReference type="KEGG" id="mdi:p1METDI0114"/>
<keyword evidence="1" id="KW-0614">Plasmid</keyword>
<dbReference type="Proteomes" id="UP000008070">
    <property type="component" value="Plasmid p1METDI"/>
</dbReference>